<keyword evidence="3 5" id="KW-1133">Transmembrane helix</keyword>
<dbReference type="OrthoDB" id="5472127at2"/>
<evidence type="ECO:0000256" key="2">
    <source>
        <dbReference type="ARBA" id="ARBA00022692"/>
    </source>
</evidence>
<evidence type="ECO:0000256" key="1">
    <source>
        <dbReference type="ARBA" id="ARBA00004141"/>
    </source>
</evidence>
<evidence type="ECO:0000256" key="3">
    <source>
        <dbReference type="ARBA" id="ARBA00022989"/>
    </source>
</evidence>
<proteinExistence type="inferred from homology"/>
<keyword evidence="4 5" id="KW-0472">Membrane</keyword>
<sequence length="247" mass="24893">MTEAWTHLAAAPWVAAIAFAIVFVGAVVQFSLGMGFGLTVAPVLALIDPVLVPFPALLMSFAVAAGGALRELHAVRWHAVVCAAGGRGLGAAVAAMLLAGIASAQGFSLVFGLLVLGAVALSVAGLRLGFTYRNLLGMGAVSGVMATITSVGAPPLAMVFQGQPAGKARPTLAAIFTFGTLFSIAGLWLGGFAGVRELWLALLLSPAALAGFFATRLLGGLLDTRYRALLLGVSGLAGLALVIRGLA</sequence>
<feature type="transmembrane region" description="Helical" evidence="5">
    <location>
        <begin position="12"/>
        <end position="38"/>
    </location>
</feature>
<organism evidence="6 7">
    <name type="scientific">Salipiger thiooxidans</name>
    <dbReference type="NCBI Taxonomy" id="282683"/>
    <lineage>
        <taxon>Bacteria</taxon>
        <taxon>Pseudomonadati</taxon>
        <taxon>Pseudomonadota</taxon>
        <taxon>Alphaproteobacteria</taxon>
        <taxon>Rhodobacterales</taxon>
        <taxon>Roseobacteraceae</taxon>
        <taxon>Salipiger</taxon>
    </lineage>
</organism>
<gene>
    <name evidence="6" type="ORF">SAMN04488105_10158</name>
</gene>
<evidence type="ECO:0000313" key="6">
    <source>
        <dbReference type="EMBL" id="SDE12368.1"/>
    </source>
</evidence>
<reference evidence="7" key="1">
    <citation type="submission" date="2016-10" db="EMBL/GenBank/DDBJ databases">
        <authorList>
            <person name="Varghese N."/>
            <person name="Submissions S."/>
        </authorList>
    </citation>
    <scope>NUCLEOTIDE SEQUENCE [LARGE SCALE GENOMIC DNA]</scope>
    <source>
        <strain evidence="7">DSM 10146</strain>
    </source>
</reference>
<evidence type="ECO:0000256" key="4">
    <source>
        <dbReference type="ARBA" id="ARBA00023136"/>
    </source>
</evidence>
<name>A0A1G7ABN9_9RHOB</name>
<evidence type="ECO:0000256" key="5">
    <source>
        <dbReference type="RuleBase" id="RU363041"/>
    </source>
</evidence>
<dbReference type="GO" id="GO:0005886">
    <property type="term" value="C:plasma membrane"/>
    <property type="evidence" value="ECO:0007669"/>
    <property type="project" value="UniProtKB-SubCell"/>
</dbReference>
<dbReference type="RefSeq" id="WP_089954055.1">
    <property type="nucleotide sequence ID" value="NZ_FNAV01000001.1"/>
</dbReference>
<keyword evidence="7" id="KW-1185">Reference proteome</keyword>
<dbReference type="AlphaFoldDB" id="A0A1G7ABN9"/>
<feature type="transmembrane region" description="Helical" evidence="5">
    <location>
        <begin position="172"/>
        <end position="192"/>
    </location>
</feature>
<dbReference type="Proteomes" id="UP000198994">
    <property type="component" value="Unassembled WGS sequence"/>
</dbReference>
<keyword evidence="5" id="KW-1003">Cell membrane</keyword>
<keyword evidence="2 5" id="KW-0812">Transmembrane</keyword>
<feature type="transmembrane region" description="Helical" evidence="5">
    <location>
        <begin position="198"/>
        <end position="219"/>
    </location>
</feature>
<accession>A0A1G7ABN9</accession>
<protein>
    <recommendedName>
        <fullName evidence="5">Probable membrane transporter protein</fullName>
    </recommendedName>
</protein>
<dbReference type="Pfam" id="PF01925">
    <property type="entry name" value="TauE"/>
    <property type="match status" value="1"/>
</dbReference>
<comment type="similarity">
    <text evidence="5">Belongs to the 4-toluene sulfonate uptake permease (TSUP) (TC 2.A.102) family.</text>
</comment>
<dbReference type="EMBL" id="FNAV01000001">
    <property type="protein sequence ID" value="SDE12368.1"/>
    <property type="molecule type" value="Genomic_DNA"/>
</dbReference>
<dbReference type="InterPro" id="IPR002781">
    <property type="entry name" value="TM_pro_TauE-like"/>
</dbReference>
<feature type="transmembrane region" description="Helical" evidence="5">
    <location>
        <begin position="106"/>
        <end position="130"/>
    </location>
</feature>
<evidence type="ECO:0000313" key="7">
    <source>
        <dbReference type="Proteomes" id="UP000198994"/>
    </source>
</evidence>
<feature type="transmembrane region" description="Helical" evidence="5">
    <location>
        <begin position="75"/>
        <end position="99"/>
    </location>
</feature>
<feature type="transmembrane region" description="Helical" evidence="5">
    <location>
        <begin position="136"/>
        <end position="160"/>
    </location>
</feature>
<feature type="transmembrane region" description="Helical" evidence="5">
    <location>
        <begin position="226"/>
        <end position="246"/>
    </location>
</feature>
<comment type="subcellular location">
    <subcellularLocation>
        <location evidence="5">Cell membrane</location>
        <topology evidence="5">Multi-pass membrane protein</topology>
    </subcellularLocation>
    <subcellularLocation>
        <location evidence="1">Membrane</location>
        <topology evidence="1">Multi-pass membrane protein</topology>
    </subcellularLocation>
</comment>
<feature type="transmembrane region" description="Helical" evidence="5">
    <location>
        <begin position="50"/>
        <end position="69"/>
    </location>
</feature>
<dbReference type="STRING" id="282683.SAMN04488105_10158"/>